<comment type="caution">
    <text evidence="2">The sequence shown here is derived from an EMBL/GenBank/DDBJ whole genome shotgun (WGS) entry which is preliminary data.</text>
</comment>
<dbReference type="InterPro" id="IPR001623">
    <property type="entry name" value="DnaJ_domain"/>
</dbReference>
<dbReference type="EMBL" id="JACGWM010000016">
    <property type="protein sequence ID" value="KAL0321534.1"/>
    <property type="molecule type" value="Genomic_DNA"/>
</dbReference>
<dbReference type="Gene3D" id="1.10.287.110">
    <property type="entry name" value="DnaJ domain"/>
    <property type="match status" value="1"/>
</dbReference>
<reference evidence="2" key="1">
    <citation type="submission" date="2020-06" db="EMBL/GenBank/DDBJ databases">
        <authorList>
            <person name="Li T."/>
            <person name="Hu X."/>
            <person name="Zhang T."/>
            <person name="Song X."/>
            <person name="Zhang H."/>
            <person name="Dai N."/>
            <person name="Sheng W."/>
            <person name="Hou X."/>
            <person name="Wei L."/>
        </authorList>
    </citation>
    <scope>NUCLEOTIDE SEQUENCE</scope>
    <source>
        <strain evidence="2">KEN8</strain>
        <tissue evidence="2">Leaf</tissue>
    </source>
</reference>
<feature type="domain" description="J" evidence="1">
    <location>
        <begin position="20"/>
        <end position="76"/>
    </location>
</feature>
<proteinExistence type="predicted"/>
<gene>
    <name evidence="2" type="ORF">Scaly_2449800</name>
</gene>
<evidence type="ECO:0000313" key="2">
    <source>
        <dbReference type="EMBL" id="KAL0321534.1"/>
    </source>
</evidence>
<dbReference type="PANTHER" id="PTHR44137">
    <property type="entry name" value="BNAC03G44070D PROTEIN"/>
    <property type="match status" value="1"/>
</dbReference>
<organism evidence="2">
    <name type="scientific">Sesamum calycinum</name>
    <dbReference type="NCBI Taxonomy" id="2727403"/>
    <lineage>
        <taxon>Eukaryota</taxon>
        <taxon>Viridiplantae</taxon>
        <taxon>Streptophyta</taxon>
        <taxon>Embryophyta</taxon>
        <taxon>Tracheophyta</taxon>
        <taxon>Spermatophyta</taxon>
        <taxon>Magnoliopsida</taxon>
        <taxon>eudicotyledons</taxon>
        <taxon>Gunneridae</taxon>
        <taxon>Pentapetalae</taxon>
        <taxon>asterids</taxon>
        <taxon>lamiids</taxon>
        <taxon>Lamiales</taxon>
        <taxon>Pedaliaceae</taxon>
        <taxon>Sesamum</taxon>
    </lineage>
</organism>
<dbReference type="AlphaFoldDB" id="A0AAW2LSP3"/>
<sequence length="141" mass="15947">MLTTVDVYVSAENKISGEIDWYGVLGVSPSSDDETIRKQYRKLALMLHPDKNKSVGSDGAFKLISEAWSFYQIRRRGWRIINGGALKDSNRKSRFKLVVHQHHPGQMVFSTSRAGRHQLQKPKTLVEGTTYTSSYSVSSKN</sequence>
<protein>
    <submittedName>
        <fullName evidence="2">Chaperone protein DnaJ</fullName>
    </submittedName>
</protein>
<reference evidence="2" key="2">
    <citation type="journal article" date="2024" name="Plant">
        <title>Genomic evolution and insights into agronomic trait innovations of Sesamum species.</title>
        <authorList>
            <person name="Miao H."/>
            <person name="Wang L."/>
            <person name="Qu L."/>
            <person name="Liu H."/>
            <person name="Sun Y."/>
            <person name="Le M."/>
            <person name="Wang Q."/>
            <person name="Wei S."/>
            <person name="Zheng Y."/>
            <person name="Lin W."/>
            <person name="Duan Y."/>
            <person name="Cao H."/>
            <person name="Xiong S."/>
            <person name="Wang X."/>
            <person name="Wei L."/>
            <person name="Li C."/>
            <person name="Ma Q."/>
            <person name="Ju M."/>
            <person name="Zhao R."/>
            <person name="Li G."/>
            <person name="Mu C."/>
            <person name="Tian Q."/>
            <person name="Mei H."/>
            <person name="Zhang T."/>
            <person name="Gao T."/>
            <person name="Zhang H."/>
        </authorList>
    </citation>
    <scope>NUCLEOTIDE SEQUENCE</scope>
    <source>
        <strain evidence="2">KEN8</strain>
    </source>
</reference>
<name>A0AAW2LSP3_9LAMI</name>
<accession>A0AAW2LSP3</accession>
<dbReference type="CDD" id="cd06257">
    <property type="entry name" value="DnaJ"/>
    <property type="match status" value="1"/>
</dbReference>
<dbReference type="SUPFAM" id="SSF46565">
    <property type="entry name" value="Chaperone J-domain"/>
    <property type="match status" value="1"/>
</dbReference>
<dbReference type="InterPro" id="IPR036869">
    <property type="entry name" value="J_dom_sf"/>
</dbReference>
<dbReference type="PRINTS" id="PR00625">
    <property type="entry name" value="JDOMAIN"/>
</dbReference>
<dbReference type="Pfam" id="PF00226">
    <property type="entry name" value="DnaJ"/>
    <property type="match status" value="1"/>
</dbReference>
<dbReference type="SMART" id="SM00271">
    <property type="entry name" value="DnaJ"/>
    <property type="match status" value="1"/>
</dbReference>
<dbReference type="PROSITE" id="PS50076">
    <property type="entry name" value="DNAJ_2"/>
    <property type="match status" value="1"/>
</dbReference>
<evidence type="ECO:0000259" key="1">
    <source>
        <dbReference type="PROSITE" id="PS50076"/>
    </source>
</evidence>
<dbReference type="PANTHER" id="PTHR44137:SF32">
    <property type="entry name" value="DNAJ HEAT SHOCK AMINO-TERMINAL DOMAIN PROTEIN"/>
    <property type="match status" value="1"/>
</dbReference>